<accession>A0A127JPY1</accession>
<evidence type="ECO:0000313" key="2">
    <source>
        <dbReference type="Proteomes" id="UP000070433"/>
    </source>
</evidence>
<proteinExistence type="predicted"/>
<keyword evidence="2" id="KW-1185">Reference proteome</keyword>
<organism evidence="1 2">
    <name type="scientific">Ramlibacter tataouinensis</name>
    <dbReference type="NCBI Taxonomy" id="94132"/>
    <lineage>
        <taxon>Bacteria</taxon>
        <taxon>Pseudomonadati</taxon>
        <taxon>Pseudomonadota</taxon>
        <taxon>Betaproteobacteria</taxon>
        <taxon>Burkholderiales</taxon>
        <taxon>Comamonadaceae</taxon>
        <taxon>Ramlibacter</taxon>
    </lineage>
</organism>
<dbReference type="Proteomes" id="UP000070433">
    <property type="component" value="Chromosome"/>
</dbReference>
<evidence type="ECO:0000313" key="1">
    <source>
        <dbReference type="EMBL" id="AMO21953.1"/>
    </source>
</evidence>
<sequence>MEAAAVEIESLEAAAERRFDQVFANAEAAGEPEAALKSEEFTRWLAARRDTDAAWGRWSLVMSPGRPA</sequence>
<dbReference type="AlphaFoldDB" id="A0A127JPY1"/>
<name>A0A127JPY1_9BURK</name>
<protein>
    <submittedName>
        <fullName evidence="1">Uncharacterized protein</fullName>
    </submittedName>
</protein>
<dbReference type="EMBL" id="CP010951">
    <property type="protein sequence ID" value="AMO21953.1"/>
    <property type="molecule type" value="Genomic_DNA"/>
</dbReference>
<reference evidence="1 2" key="1">
    <citation type="journal article" date="2014" name="Int. J. Syst. Evol. Microbiol.">
        <title>Ramlibacter solisilvae sp. nov., isolated from forest soil, and emended description of the genus Ramlibacter.</title>
        <authorList>
            <person name="Lee H.J."/>
            <person name="Lee S.H."/>
            <person name="Lee S.S."/>
            <person name="Lee J.S."/>
            <person name="Kim Y."/>
            <person name="Kim S.C."/>
            <person name="Jeon C.O."/>
        </authorList>
    </citation>
    <scope>NUCLEOTIDE SEQUENCE [LARGE SCALE GENOMIC DNA]</scope>
    <source>
        <strain evidence="1 2">5-10</strain>
    </source>
</reference>
<gene>
    <name evidence="1" type="ORF">UC35_02545</name>
</gene>